<proteinExistence type="predicted"/>
<reference evidence="1 2" key="1">
    <citation type="submission" date="2019-06" db="EMBL/GenBank/DDBJ databases">
        <authorList>
            <person name="Palmer J.M."/>
        </authorList>
    </citation>
    <scope>NUCLEOTIDE SEQUENCE [LARGE SCALE GENOMIC DNA]</scope>
    <source>
        <strain evidence="1 2">TWF191</strain>
    </source>
</reference>
<organism evidence="1 2">
    <name type="scientific">Orbilia oligospora</name>
    <name type="common">Nematode-trapping fungus</name>
    <name type="synonym">Arthrobotrys oligospora</name>
    <dbReference type="NCBI Taxonomy" id="2813651"/>
    <lineage>
        <taxon>Eukaryota</taxon>
        <taxon>Fungi</taxon>
        <taxon>Dikarya</taxon>
        <taxon>Ascomycota</taxon>
        <taxon>Pezizomycotina</taxon>
        <taxon>Orbiliomycetes</taxon>
        <taxon>Orbiliales</taxon>
        <taxon>Orbiliaceae</taxon>
        <taxon>Orbilia</taxon>
    </lineage>
</organism>
<dbReference type="EMBL" id="WIPF01000086">
    <property type="protein sequence ID" value="KAF3211867.1"/>
    <property type="molecule type" value="Genomic_DNA"/>
</dbReference>
<evidence type="ECO:0000313" key="1">
    <source>
        <dbReference type="EMBL" id="KAF3211867.1"/>
    </source>
</evidence>
<comment type="caution">
    <text evidence="1">The sequence shown here is derived from an EMBL/GenBank/DDBJ whole genome shotgun (WGS) entry which is preliminary data.</text>
</comment>
<sequence>MKDGLDPTAYVDFLLGEAEHEGKNLRDVVEKLDIVEWAQTPSATNREQAEKLDQLSNIFDDICIERTEYIVRFIELAMEHPEQARDPFAVTIYKSVVMVLEESVSRTLELSYRLHTSGKCYTPVIVQAWNDQRIGFRCPGCNAPFSKPYKEPPYLGYPLVYKLNIKCDCDDSSEPRYFQMIFPDIIHPLTLKGISVALCKHSCYGLYRKTLNEESNYDYFQPSREKPKGEDVDSLTEDFLKLGFDEPVEFSQTEALRVLSEKIEEQMKIIGRLRKIVGIFDKPIPTIFLENNPSEDERDSSCLGLPKWKKNWICKISTLGFPAKFLFETKTQYASKTQTAGLLWTTDSCYSVIGFSGGNSDSLVILNDKTDSESYGEKLDVKEIFFNGQDINRRGGTLSKLLKIEYEKDWDWEHYHVEKKLIVNYLHTHGIWYAHEKNFRKVKRAPDHVIIIYVSKEVCEGCQKFIRAVAEYFGLDIRWWYITSELVDYSLDLADNIIYELYREIYS</sequence>
<protein>
    <submittedName>
        <fullName evidence="1">Uncharacterized protein</fullName>
    </submittedName>
</protein>
<dbReference type="AlphaFoldDB" id="A0A6G1LTI7"/>
<accession>A0A6G1LTI7</accession>
<gene>
    <name evidence="1" type="ORF">TWF191_010683</name>
</gene>
<dbReference type="Proteomes" id="UP000483672">
    <property type="component" value="Unassembled WGS sequence"/>
</dbReference>
<name>A0A6G1LTI7_ORBOL</name>
<evidence type="ECO:0000313" key="2">
    <source>
        <dbReference type="Proteomes" id="UP000483672"/>
    </source>
</evidence>